<sequence length="103" mass="11189">MATPGRKRVKPGTRQAPVEAVPVPSTTPVWGNHSALDELRRLTEQLRVLESQRDAVVGVLRREGKWGHGRAPDGSGMTAAGSWRAIGEAAGMSYEAARRRWSS</sequence>
<name>A0A0H5QJI5_9ZZZZ</name>
<dbReference type="AlphaFoldDB" id="A0A0H5QJI5"/>
<evidence type="ECO:0000256" key="1">
    <source>
        <dbReference type="SAM" id="MobiDB-lite"/>
    </source>
</evidence>
<protein>
    <submittedName>
        <fullName evidence="2">Uncharacterized protein</fullName>
    </submittedName>
</protein>
<dbReference type="EMBL" id="LN853454">
    <property type="protein sequence ID" value="CRY95977.1"/>
    <property type="molecule type" value="Genomic_DNA"/>
</dbReference>
<accession>A0A0H5QJI5</accession>
<feature type="compositionally biased region" description="Basic residues" evidence="1">
    <location>
        <begin position="1"/>
        <end position="11"/>
    </location>
</feature>
<proteinExistence type="predicted"/>
<feature type="region of interest" description="Disordered" evidence="1">
    <location>
        <begin position="1"/>
        <end position="26"/>
    </location>
</feature>
<organism evidence="2">
    <name type="scientific">uncultured prokaryote</name>
    <dbReference type="NCBI Taxonomy" id="198431"/>
    <lineage>
        <taxon>unclassified sequences</taxon>
        <taxon>environmental samples</taxon>
    </lineage>
</organism>
<reference evidence="2" key="1">
    <citation type="submission" date="2015-06" db="EMBL/GenBank/DDBJ databases">
        <authorList>
            <person name="Joergensen T."/>
        </authorList>
    </citation>
    <scope>NUCLEOTIDE SEQUENCE</scope>
    <source>
        <strain evidence="2">RGFK0849</strain>
    </source>
</reference>
<evidence type="ECO:0000313" key="2">
    <source>
        <dbReference type="EMBL" id="CRY95977.1"/>
    </source>
</evidence>
<reference evidence="2" key="2">
    <citation type="submission" date="2015-07" db="EMBL/GenBank/DDBJ databases">
        <title>Plasmids, circular viruses and viroids from rat gut.</title>
        <authorList>
            <person name="Jorgensen T.J."/>
            <person name="Hansen M.A."/>
            <person name="Xu Z."/>
            <person name="Tabak M.A."/>
            <person name="Sorensen S.J."/>
            <person name="Hansen L.H."/>
        </authorList>
    </citation>
    <scope>NUCLEOTIDE SEQUENCE</scope>
    <source>
        <strain evidence="2">RGFK0849</strain>
    </source>
</reference>